<evidence type="ECO:0000313" key="2">
    <source>
        <dbReference type="EMBL" id="CAF4378862.1"/>
    </source>
</evidence>
<dbReference type="EMBL" id="CAJNXB010001402">
    <property type="protein sequence ID" value="CAF3162342.1"/>
    <property type="molecule type" value="Genomic_DNA"/>
</dbReference>
<evidence type="ECO:0000313" key="1">
    <source>
        <dbReference type="EMBL" id="CAF3162342.1"/>
    </source>
</evidence>
<dbReference type="OrthoDB" id="10612476at2759"/>
<keyword evidence="4" id="KW-1185">Reference proteome</keyword>
<organism evidence="1 3">
    <name type="scientific">Rotaria socialis</name>
    <dbReference type="NCBI Taxonomy" id="392032"/>
    <lineage>
        <taxon>Eukaryota</taxon>
        <taxon>Metazoa</taxon>
        <taxon>Spiralia</taxon>
        <taxon>Gnathifera</taxon>
        <taxon>Rotifera</taxon>
        <taxon>Eurotatoria</taxon>
        <taxon>Bdelloidea</taxon>
        <taxon>Philodinida</taxon>
        <taxon>Philodinidae</taxon>
        <taxon>Rotaria</taxon>
    </lineage>
</organism>
<gene>
    <name evidence="1" type="ORF">TIS948_LOCUS10341</name>
    <name evidence="2" type="ORF">UJA718_LOCUS17608</name>
</gene>
<reference evidence="1" key="1">
    <citation type="submission" date="2021-02" db="EMBL/GenBank/DDBJ databases">
        <authorList>
            <person name="Nowell W R."/>
        </authorList>
    </citation>
    <scope>NUCLEOTIDE SEQUENCE</scope>
</reference>
<dbReference type="Proteomes" id="UP000663873">
    <property type="component" value="Unassembled WGS sequence"/>
</dbReference>
<sequence length="116" mass="13405">MIEKQEAISGQCELGCFREEVDFIRSNLANLVTSAHRAIWFTYQRKLNDQSSGSKKSISSTYRAQNSSRVLYDIGSMFSYDKFIGHIFNSRYPASTKIYKDTRGRPKSIVLERLHK</sequence>
<dbReference type="AlphaFoldDB" id="A0A817PD75"/>
<evidence type="ECO:0000313" key="3">
    <source>
        <dbReference type="Proteomes" id="UP000663825"/>
    </source>
</evidence>
<proteinExistence type="predicted"/>
<accession>A0A817PD75</accession>
<protein>
    <submittedName>
        <fullName evidence="1">Uncharacterized protein</fullName>
    </submittedName>
</protein>
<evidence type="ECO:0000313" key="4">
    <source>
        <dbReference type="Proteomes" id="UP000663873"/>
    </source>
</evidence>
<name>A0A817PD75_9BILA</name>
<dbReference type="EMBL" id="CAJOBP010002874">
    <property type="protein sequence ID" value="CAF4378862.1"/>
    <property type="molecule type" value="Genomic_DNA"/>
</dbReference>
<dbReference type="Proteomes" id="UP000663825">
    <property type="component" value="Unassembled WGS sequence"/>
</dbReference>
<comment type="caution">
    <text evidence="1">The sequence shown here is derived from an EMBL/GenBank/DDBJ whole genome shotgun (WGS) entry which is preliminary data.</text>
</comment>